<dbReference type="EMBL" id="BNAT01000010">
    <property type="protein sequence ID" value="GHH88267.1"/>
    <property type="molecule type" value="Genomic_DNA"/>
</dbReference>
<feature type="region of interest" description="Disordered" evidence="1">
    <location>
        <begin position="195"/>
        <end position="220"/>
    </location>
</feature>
<feature type="region of interest" description="Disordered" evidence="1">
    <location>
        <begin position="68"/>
        <end position="99"/>
    </location>
</feature>
<evidence type="ECO:0000313" key="2">
    <source>
        <dbReference type="EMBL" id="GHH88267.1"/>
    </source>
</evidence>
<proteinExistence type="predicted"/>
<dbReference type="AlphaFoldDB" id="A0A919GPB2"/>
<evidence type="ECO:0000256" key="1">
    <source>
        <dbReference type="SAM" id="MobiDB-lite"/>
    </source>
</evidence>
<dbReference type="Proteomes" id="UP000603227">
    <property type="component" value="Unassembled WGS sequence"/>
</dbReference>
<comment type="caution">
    <text evidence="2">The sequence shown here is derived from an EMBL/GenBank/DDBJ whole genome shotgun (WGS) entry which is preliminary data.</text>
</comment>
<name>A0A919GPB2_9ACTN</name>
<feature type="compositionally biased region" description="Low complexity" evidence="1">
    <location>
        <begin position="195"/>
        <end position="210"/>
    </location>
</feature>
<feature type="region of interest" description="Disordered" evidence="1">
    <location>
        <begin position="105"/>
        <end position="124"/>
    </location>
</feature>
<dbReference type="RefSeq" id="WP_229913822.1">
    <property type="nucleotide sequence ID" value="NZ_BNAT01000010.1"/>
</dbReference>
<keyword evidence="3" id="KW-1185">Reference proteome</keyword>
<sequence>MASDHDQKIQNRAGAGAGIGAGIGAGAGAGAGTLGVAARRRSPRRTAHTTPVRPRVEVSFNELTGTMSWRTLGQPPRGTRQQHGTDTGALHARTPPEAPWSARAAALRSAGPAPSRAPAKGAAPIPAHPAAVRAALSADVASLDPEGVRRHLARVGTLRSQVTADLTHGTRVPTAVASRLRSTTATPAHAHALTAHRATTVVTRPPTLTTQPGPAAGPRR</sequence>
<evidence type="ECO:0000313" key="3">
    <source>
        <dbReference type="Proteomes" id="UP000603227"/>
    </source>
</evidence>
<feature type="compositionally biased region" description="Gly residues" evidence="1">
    <location>
        <begin position="15"/>
        <end position="33"/>
    </location>
</feature>
<protein>
    <submittedName>
        <fullName evidence="2">Uncharacterized protein</fullName>
    </submittedName>
</protein>
<reference evidence="2" key="2">
    <citation type="submission" date="2020-09" db="EMBL/GenBank/DDBJ databases">
        <authorList>
            <person name="Sun Q."/>
            <person name="Zhou Y."/>
        </authorList>
    </citation>
    <scope>NUCLEOTIDE SEQUENCE</scope>
    <source>
        <strain evidence="2">CGMCC 4.7403</strain>
    </source>
</reference>
<feature type="region of interest" description="Disordered" evidence="1">
    <location>
        <begin position="1"/>
        <end position="51"/>
    </location>
</feature>
<reference evidence="2" key="1">
    <citation type="journal article" date="2014" name="Int. J. Syst. Evol. Microbiol.">
        <title>Complete genome sequence of Corynebacterium casei LMG S-19264T (=DSM 44701T), isolated from a smear-ripened cheese.</title>
        <authorList>
            <consortium name="US DOE Joint Genome Institute (JGI-PGF)"/>
            <person name="Walter F."/>
            <person name="Albersmeier A."/>
            <person name="Kalinowski J."/>
            <person name="Ruckert C."/>
        </authorList>
    </citation>
    <scope>NUCLEOTIDE SEQUENCE</scope>
    <source>
        <strain evidence="2">CGMCC 4.7403</strain>
    </source>
</reference>
<organism evidence="2 3">
    <name type="scientific">Streptomyces capitiformicae</name>
    <dbReference type="NCBI Taxonomy" id="2014920"/>
    <lineage>
        <taxon>Bacteria</taxon>
        <taxon>Bacillati</taxon>
        <taxon>Actinomycetota</taxon>
        <taxon>Actinomycetes</taxon>
        <taxon>Kitasatosporales</taxon>
        <taxon>Streptomycetaceae</taxon>
        <taxon>Streptomyces</taxon>
    </lineage>
</organism>
<gene>
    <name evidence="2" type="ORF">GCM10017771_32780</name>
</gene>
<feature type="compositionally biased region" description="Basic residues" evidence="1">
    <location>
        <begin position="38"/>
        <end position="47"/>
    </location>
</feature>
<accession>A0A919GPB2</accession>